<dbReference type="Proteomes" id="UP000069443">
    <property type="component" value="Unassembled WGS sequence"/>
</dbReference>
<evidence type="ECO:0000256" key="1">
    <source>
        <dbReference type="SAM" id="MobiDB-lite"/>
    </source>
</evidence>
<proteinExistence type="predicted"/>
<reference evidence="3" key="1">
    <citation type="journal article" date="2016" name="Genome Announc.">
        <title>Draft Genome Sequences of Five Rapidly Growing Mycobacterium Species, M. thermoresistibile, M. fortuitum subsp. acetamidolyticum, M. canariasense, M. brisbanense, and M. novocastrense.</title>
        <authorList>
            <person name="Katahira K."/>
            <person name="Ogura Y."/>
            <person name="Gotoh Y."/>
            <person name="Hayashi T."/>
        </authorList>
    </citation>
    <scope>NUCLEOTIDE SEQUENCE [LARGE SCALE GENOMIC DNA]</scope>
    <source>
        <strain evidence="3">JCM15298</strain>
    </source>
</reference>
<reference evidence="3" key="2">
    <citation type="submission" date="2016-02" db="EMBL/GenBank/DDBJ databases">
        <title>Draft genome sequence of five rapidly growing Mycobacterium species.</title>
        <authorList>
            <person name="Katahira K."/>
            <person name="Gotou Y."/>
            <person name="Iida K."/>
            <person name="Ogura Y."/>
            <person name="Hayashi T."/>
        </authorList>
    </citation>
    <scope>NUCLEOTIDE SEQUENCE [LARGE SCALE GENOMIC DNA]</scope>
    <source>
        <strain evidence="3">JCM15298</strain>
    </source>
</reference>
<sequence>MEEATIDAVSTDASSFSTRETPRRRPAGETVADFTMLVRVPGKPASFRAFTEPERGEAEQYAERTGGTLIELPLPLPDSAAVPPA</sequence>
<accession>A0A100WAS7</accession>
<dbReference type="EMBL" id="BCSY01000035">
    <property type="protein sequence ID" value="GAS94812.1"/>
    <property type="molecule type" value="Genomic_DNA"/>
</dbReference>
<organism evidence="2 3">
    <name type="scientific">Mycolicibacterium canariasense</name>
    <name type="common">Mycobacterium canariasense</name>
    <dbReference type="NCBI Taxonomy" id="228230"/>
    <lineage>
        <taxon>Bacteria</taxon>
        <taxon>Bacillati</taxon>
        <taxon>Actinomycetota</taxon>
        <taxon>Actinomycetes</taxon>
        <taxon>Mycobacteriales</taxon>
        <taxon>Mycobacteriaceae</taxon>
        <taxon>Mycolicibacterium</taxon>
    </lineage>
</organism>
<protein>
    <submittedName>
        <fullName evidence="2">Uncharacterized protein</fullName>
    </submittedName>
</protein>
<dbReference type="AlphaFoldDB" id="A0A100WAS7"/>
<keyword evidence="3" id="KW-1185">Reference proteome</keyword>
<evidence type="ECO:0000313" key="2">
    <source>
        <dbReference type="EMBL" id="GAS94812.1"/>
    </source>
</evidence>
<feature type="region of interest" description="Disordered" evidence="1">
    <location>
        <begin position="1"/>
        <end position="28"/>
    </location>
</feature>
<comment type="caution">
    <text evidence="2">The sequence shown here is derived from an EMBL/GenBank/DDBJ whole genome shotgun (WGS) entry which is preliminary data.</text>
</comment>
<gene>
    <name evidence="2" type="ORF">RMCC_1778</name>
</gene>
<evidence type="ECO:0000313" key="3">
    <source>
        <dbReference type="Proteomes" id="UP000069443"/>
    </source>
</evidence>
<name>A0A100WAS7_MYCCR</name>